<protein>
    <submittedName>
        <fullName evidence="1">Uncharacterized protein</fullName>
    </submittedName>
</protein>
<dbReference type="RefSeq" id="XP_023630230.1">
    <property type="nucleotide sequence ID" value="XM_023774462.1"/>
</dbReference>
<organism evidence="1 2">
    <name type="scientific">Ramularia collo-cygni</name>
    <dbReference type="NCBI Taxonomy" id="112498"/>
    <lineage>
        <taxon>Eukaryota</taxon>
        <taxon>Fungi</taxon>
        <taxon>Dikarya</taxon>
        <taxon>Ascomycota</taxon>
        <taxon>Pezizomycotina</taxon>
        <taxon>Dothideomycetes</taxon>
        <taxon>Dothideomycetidae</taxon>
        <taxon>Mycosphaerellales</taxon>
        <taxon>Mycosphaerellaceae</taxon>
        <taxon>Ramularia</taxon>
    </lineage>
</organism>
<evidence type="ECO:0000313" key="1">
    <source>
        <dbReference type="EMBL" id="CZT23506.1"/>
    </source>
</evidence>
<dbReference type="Proteomes" id="UP000225277">
    <property type="component" value="Unassembled WGS sequence"/>
</dbReference>
<evidence type="ECO:0000313" key="2">
    <source>
        <dbReference type="Proteomes" id="UP000225277"/>
    </source>
</evidence>
<proteinExistence type="predicted"/>
<dbReference type="EMBL" id="FJUY01000017">
    <property type="protein sequence ID" value="CZT23506.1"/>
    <property type="molecule type" value="Genomic_DNA"/>
</dbReference>
<dbReference type="GeneID" id="35604292"/>
<keyword evidence="2" id="KW-1185">Reference proteome</keyword>
<sequence length="134" mass="15627">MAFNHPQVMSYMQVFSAKHGLENSANGFVFYSDDEQAPTFLFPQRMEPRPMCRDIYHLGEGQKTHFILSNQEYRVNQAWNEGEFKWIKAKEVEFGSPVVIGMNGRRILGVQFDNEEQAERSSQEFIDSSKSLFY</sequence>
<reference evidence="1 2" key="1">
    <citation type="submission" date="2016-03" db="EMBL/GenBank/DDBJ databases">
        <authorList>
            <person name="Ploux O."/>
        </authorList>
    </citation>
    <scope>NUCLEOTIDE SEQUENCE [LARGE SCALE GENOMIC DNA]</scope>
    <source>
        <strain evidence="1 2">URUG2</strain>
    </source>
</reference>
<gene>
    <name evidence="1" type="ORF">RCC_09220</name>
</gene>
<dbReference type="AlphaFoldDB" id="A0A2D3V2A5"/>
<accession>A0A2D3V2A5</accession>
<name>A0A2D3V2A5_9PEZI</name>